<feature type="region of interest" description="Disordered" evidence="5">
    <location>
        <begin position="145"/>
        <end position="202"/>
    </location>
</feature>
<keyword evidence="2 4" id="KW-0694">RNA-binding</keyword>
<gene>
    <name evidence="7" type="ORF">EZS28_034937</name>
</gene>
<accession>A0A5J4UIY4</accession>
<dbReference type="EMBL" id="SNRW01016272">
    <property type="protein sequence ID" value="KAA6369535.1"/>
    <property type="molecule type" value="Genomic_DNA"/>
</dbReference>
<reference evidence="7 8" key="1">
    <citation type="submission" date="2019-03" db="EMBL/GenBank/DDBJ databases">
        <title>Single cell metagenomics reveals metabolic interactions within the superorganism composed of flagellate Streblomastix strix and complex community of Bacteroidetes bacteria on its surface.</title>
        <authorList>
            <person name="Treitli S.C."/>
            <person name="Kolisko M."/>
            <person name="Husnik F."/>
            <person name="Keeling P."/>
            <person name="Hampl V."/>
        </authorList>
    </citation>
    <scope>NUCLEOTIDE SEQUENCE [LARGE SCALE GENOMIC DNA]</scope>
    <source>
        <strain evidence="7">ST1C</strain>
    </source>
</reference>
<evidence type="ECO:0000256" key="1">
    <source>
        <dbReference type="ARBA" id="ARBA00004604"/>
    </source>
</evidence>
<evidence type="ECO:0000259" key="6">
    <source>
        <dbReference type="PROSITE" id="PS50102"/>
    </source>
</evidence>
<dbReference type="OrthoDB" id="21467at2759"/>
<dbReference type="GO" id="GO:0005730">
    <property type="term" value="C:nucleolus"/>
    <property type="evidence" value="ECO:0007669"/>
    <property type="project" value="UniProtKB-SubCell"/>
</dbReference>
<dbReference type="InterPro" id="IPR012677">
    <property type="entry name" value="Nucleotide-bd_a/b_plait_sf"/>
</dbReference>
<dbReference type="Proteomes" id="UP000324800">
    <property type="component" value="Unassembled WGS sequence"/>
</dbReference>
<protein>
    <submittedName>
        <fullName evidence="7">Putative RNA binding protein</fullName>
    </submittedName>
</protein>
<evidence type="ECO:0000313" key="7">
    <source>
        <dbReference type="EMBL" id="KAA6369535.1"/>
    </source>
</evidence>
<dbReference type="InterPro" id="IPR000504">
    <property type="entry name" value="RRM_dom"/>
</dbReference>
<organism evidence="7 8">
    <name type="scientific">Streblomastix strix</name>
    <dbReference type="NCBI Taxonomy" id="222440"/>
    <lineage>
        <taxon>Eukaryota</taxon>
        <taxon>Metamonada</taxon>
        <taxon>Preaxostyla</taxon>
        <taxon>Oxymonadida</taxon>
        <taxon>Streblomastigidae</taxon>
        <taxon>Streblomastix</taxon>
    </lineage>
</organism>
<evidence type="ECO:0000256" key="4">
    <source>
        <dbReference type="PROSITE-ProRule" id="PRU00176"/>
    </source>
</evidence>
<dbReference type="Gene3D" id="3.30.70.330">
    <property type="match status" value="1"/>
</dbReference>
<dbReference type="SUPFAM" id="SSF54928">
    <property type="entry name" value="RNA-binding domain, RBD"/>
    <property type="match status" value="1"/>
</dbReference>
<evidence type="ECO:0000256" key="2">
    <source>
        <dbReference type="ARBA" id="ARBA00022884"/>
    </source>
</evidence>
<dbReference type="GO" id="GO:0003723">
    <property type="term" value="F:RNA binding"/>
    <property type="evidence" value="ECO:0007669"/>
    <property type="project" value="UniProtKB-UniRule"/>
</dbReference>
<dbReference type="SMART" id="SM00360">
    <property type="entry name" value="RRM"/>
    <property type="match status" value="1"/>
</dbReference>
<keyword evidence="3" id="KW-0539">Nucleus</keyword>
<name>A0A5J4UIY4_9EUKA</name>
<dbReference type="PROSITE" id="PS50102">
    <property type="entry name" value="RRM"/>
    <property type="match status" value="1"/>
</dbReference>
<dbReference type="AlphaFoldDB" id="A0A5J4UIY4"/>
<comment type="caution">
    <text evidence="7">The sequence shown here is derived from an EMBL/GenBank/DDBJ whole genome shotgun (WGS) entry which is preliminary data.</text>
</comment>
<dbReference type="CDD" id="cd12307">
    <property type="entry name" value="RRM_NIFK_like"/>
    <property type="match status" value="1"/>
</dbReference>
<evidence type="ECO:0000256" key="3">
    <source>
        <dbReference type="ARBA" id="ARBA00023242"/>
    </source>
</evidence>
<proteinExistence type="predicted"/>
<feature type="domain" description="RRM" evidence="6">
    <location>
        <begin position="18"/>
        <end position="96"/>
    </location>
</feature>
<comment type="subcellular location">
    <subcellularLocation>
        <location evidence="1">Nucleus</location>
        <location evidence="1">Nucleolus</location>
    </subcellularLocation>
</comment>
<dbReference type="PANTHER" id="PTHR46754">
    <property type="entry name" value="MKI67 FHA DOMAIN-INTERACTING NUCLEOLAR PHOSPHOPROTEIN"/>
    <property type="match status" value="1"/>
</dbReference>
<evidence type="ECO:0000256" key="5">
    <source>
        <dbReference type="SAM" id="MobiDB-lite"/>
    </source>
</evidence>
<evidence type="ECO:0000313" key="8">
    <source>
        <dbReference type="Proteomes" id="UP000324800"/>
    </source>
</evidence>
<dbReference type="InterPro" id="IPR035979">
    <property type="entry name" value="RBD_domain_sf"/>
</dbReference>
<dbReference type="Pfam" id="PF00076">
    <property type="entry name" value="RRM_1"/>
    <property type="match status" value="1"/>
</dbReference>
<sequence>METRNSAVRKKARKDKGGVIYLSRVPRGFEEQEMKVFFTQFGKVTRLNLARSEKTGRTKHFAFVEFANEDVARKAAEAMNDYIIYEHIMKCKFIENEFVKPSMFHHKQFIGSHVTARRIAQAKLTKKRTTAQDLKRKSRLLKRQIKREKKLSVPKISTLDNKKKAKKAPKPAVPKISTMNNKKKAKKAPKPAVPKKNVVKKK</sequence>